<dbReference type="GO" id="GO:0006015">
    <property type="term" value="P:5-phosphoribose 1-diphosphate biosynthetic process"/>
    <property type="evidence" value="ECO:0007669"/>
    <property type="project" value="TreeGrafter"/>
</dbReference>
<comment type="catalytic activity">
    <reaction evidence="7">
        <text>D-ribose 5-phosphate + ATP = 5-phospho-alpha-D-ribose 1-diphosphate + AMP + H(+)</text>
        <dbReference type="Rhea" id="RHEA:15609"/>
        <dbReference type="ChEBI" id="CHEBI:15378"/>
        <dbReference type="ChEBI" id="CHEBI:30616"/>
        <dbReference type="ChEBI" id="CHEBI:58017"/>
        <dbReference type="ChEBI" id="CHEBI:78346"/>
        <dbReference type="ChEBI" id="CHEBI:456215"/>
        <dbReference type="EC" id="2.7.6.1"/>
    </reaction>
</comment>
<evidence type="ECO:0000256" key="7">
    <source>
        <dbReference type="ARBA" id="ARBA00049535"/>
    </source>
</evidence>
<dbReference type="SMART" id="SM01400">
    <property type="entry name" value="Pribosyltran_N"/>
    <property type="match status" value="1"/>
</dbReference>
<dbReference type="GO" id="GO:0002189">
    <property type="term" value="C:ribose phosphate diphosphokinase complex"/>
    <property type="evidence" value="ECO:0007669"/>
    <property type="project" value="TreeGrafter"/>
</dbReference>
<dbReference type="GO" id="GO:0005524">
    <property type="term" value="F:ATP binding"/>
    <property type="evidence" value="ECO:0007669"/>
    <property type="project" value="UniProtKB-KW"/>
</dbReference>
<dbReference type="Gene3D" id="3.40.50.2020">
    <property type="match status" value="3"/>
</dbReference>
<evidence type="ECO:0000256" key="4">
    <source>
        <dbReference type="ARBA" id="ARBA00022741"/>
    </source>
</evidence>
<dbReference type="PANTHER" id="PTHR10210">
    <property type="entry name" value="RIBOSE-PHOSPHATE DIPHOSPHOKINASE FAMILY MEMBER"/>
    <property type="match status" value="1"/>
</dbReference>
<dbReference type="CDD" id="cd06223">
    <property type="entry name" value="PRTases_typeI"/>
    <property type="match status" value="1"/>
</dbReference>
<name>A0A0F8WQD9_9ZZZZ</name>
<evidence type="ECO:0000313" key="9">
    <source>
        <dbReference type="EMBL" id="KKK50550.1"/>
    </source>
</evidence>
<dbReference type="EMBL" id="LAZR01067966">
    <property type="protein sequence ID" value="KKK50550.1"/>
    <property type="molecule type" value="Genomic_DNA"/>
</dbReference>
<dbReference type="GO" id="GO:0000287">
    <property type="term" value="F:magnesium ion binding"/>
    <property type="evidence" value="ECO:0007669"/>
    <property type="project" value="InterPro"/>
</dbReference>
<keyword evidence="4" id="KW-0547">Nucleotide-binding</keyword>
<dbReference type="InterPro" id="IPR029057">
    <property type="entry name" value="PRTase-like"/>
</dbReference>
<protein>
    <recommendedName>
        <fullName evidence="1">ribose-phosphate diphosphokinase</fullName>
        <ecNumber evidence="1">2.7.6.1</ecNumber>
    </recommendedName>
</protein>
<evidence type="ECO:0000256" key="2">
    <source>
        <dbReference type="ARBA" id="ARBA00022679"/>
    </source>
</evidence>
<keyword evidence="5" id="KW-0418">Kinase</keyword>
<dbReference type="FunFam" id="3.40.50.2020:FF:000014">
    <property type="entry name" value="Ribose-phosphate pyrophosphokinase 1"/>
    <property type="match status" value="1"/>
</dbReference>
<dbReference type="InterPro" id="IPR000836">
    <property type="entry name" value="PRTase_dom"/>
</dbReference>
<proteinExistence type="predicted"/>
<keyword evidence="3" id="KW-0545">Nucleotide biosynthesis</keyword>
<dbReference type="SUPFAM" id="SSF53271">
    <property type="entry name" value="PRTase-like"/>
    <property type="match status" value="2"/>
</dbReference>
<organism evidence="9">
    <name type="scientific">marine sediment metagenome</name>
    <dbReference type="NCBI Taxonomy" id="412755"/>
    <lineage>
        <taxon>unclassified sequences</taxon>
        <taxon>metagenomes</taxon>
        <taxon>ecological metagenomes</taxon>
    </lineage>
</organism>
<gene>
    <name evidence="9" type="ORF">LCGC14_3123890</name>
</gene>
<evidence type="ECO:0000256" key="1">
    <source>
        <dbReference type="ARBA" id="ARBA00013247"/>
    </source>
</evidence>
<evidence type="ECO:0000259" key="8">
    <source>
        <dbReference type="Pfam" id="PF13793"/>
    </source>
</evidence>
<keyword evidence="6" id="KW-0067">ATP-binding</keyword>
<dbReference type="AlphaFoldDB" id="A0A0F8WQD9"/>
<evidence type="ECO:0000256" key="5">
    <source>
        <dbReference type="ARBA" id="ARBA00022777"/>
    </source>
</evidence>
<dbReference type="InterPro" id="IPR005946">
    <property type="entry name" value="Rib-P_diPkinase"/>
</dbReference>
<keyword evidence="2" id="KW-0808">Transferase</keyword>
<evidence type="ECO:0000256" key="3">
    <source>
        <dbReference type="ARBA" id="ARBA00022727"/>
    </source>
</evidence>
<dbReference type="GO" id="GO:0016301">
    <property type="term" value="F:kinase activity"/>
    <property type="evidence" value="ECO:0007669"/>
    <property type="project" value="UniProtKB-KW"/>
</dbReference>
<dbReference type="EC" id="2.7.6.1" evidence="1"/>
<dbReference type="Pfam" id="PF13793">
    <property type="entry name" value="Pribosyltran_N"/>
    <property type="match status" value="1"/>
</dbReference>
<feature type="domain" description="Ribose-phosphate pyrophosphokinase N-terminal" evidence="8">
    <location>
        <begin position="32"/>
        <end position="124"/>
    </location>
</feature>
<dbReference type="GO" id="GO:0004749">
    <property type="term" value="F:ribose phosphate diphosphokinase activity"/>
    <property type="evidence" value="ECO:0007669"/>
    <property type="project" value="UniProtKB-EC"/>
</dbReference>
<dbReference type="PANTHER" id="PTHR10210:SF32">
    <property type="entry name" value="RIBOSE-PHOSPHATE PYROPHOSPHOKINASE 2"/>
    <property type="match status" value="1"/>
</dbReference>
<sequence length="288" mass="31985">MIIFLTSLLVVFSSLCSLGYSLEKDIDKDSFILFAGNSNPDLAGEVANILGVDINEAEVGRFHDGEIKIKIKDNVKGKDVYILQSICTTKDASVNDNLMELYLLIRACKRSSAKRVVAVTNFLFVPYFIRKDLNKVVVVALHAGTITRAIKFIDGLNRYNVDSRLAVFTPLLKKNYLDDIFLIGDVKDSDVLIINDMCDTAESVVAAVKELKRNGANKIYAWSTHGLFSQDAIDKIKNSDIDEMIITDSIPLRQDLPNNITQISIAPLIAAAIKKTQKGESLSNLYQY</sequence>
<dbReference type="InterPro" id="IPR029099">
    <property type="entry name" value="Pribosyltran_N"/>
</dbReference>
<dbReference type="GO" id="GO:0005737">
    <property type="term" value="C:cytoplasm"/>
    <property type="evidence" value="ECO:0007669"/>
    <property type="project" value="TreeGrafter"/>
</dbReference>
<accession>A0A0F8WQD9</accession>
<reference evidence="9" key="1">
    <citation type="journal article" date="2015" name="Nature">
        <title>Complex archaea that bridge the gap between prokaryotes and eukaryotes.</title>
        <authorList>
            <person name="Spang A."/>
            <person name="Saw J.H."/>
            <person name="Jorgensen S.L."/>
            <person name="Zaremba-Niedzwiedzka K."/>
            <person name="Martijn J."/>
            <person name="Lind A.E."/>
            <person name="van Eijk R."/>
            <person name="Schleper C."/>
            <person name="Guy L."/>
            <person name="Ettema T.J."/>
        </authorList>
    </citation>
    <scope>NUCLEOTIDE SEQUENCE</scope>
</reference>
<dbReference type="GO" id="GO:0006164">
    <property type="term" value="P:purine nucleotide biosynthetic process"/>
    <property type="evidence" value="ECO:0007669"/>
    <property type="project" value="TreeGrafter"/>
</dbReference>
<dbReference type="Pfam" id="PF14572">
    <property type="entry name" value="Pribosyl_synth"/>
    <property type="match status" value="1"/>
</dbReference>
<comment type="caution">
    <text evidence="9">The sequence shown here is derived from an EMBL/GenBank/DDBJ whole genome shotgun (WGS) entry which is preliminary data.</text>
</comment>
<evidence type="ECO:0000256" key="6">
    <source>
        <dbReference type="ARBA" id="ARBA00022840"/>
    </source>
</evidence>